<comment type="caution">
    <text evidence="1">The sequence shown here is derived from an EMBL/GenBank/DDBJ whole genome shotgun (WGS) entry which is preliminary data.</text>
</comment>
<dbReference type="AlphaFoldDB" id="A0A928VRK4"/>
<reference evidence="1" key="1">
    <citation type="submission" date="2020-10" db="EMBL/GenBank/DDBJ databases">
        <authorList>
            <person name="Castelo-Branco R."/>
            <person name="Eusebio N."/>
            <person name="Adriana R."/>
            <person name="Vieira A."/>
            <person name="Brugerolle De Fraissinette N."/>
            <person name="Rezende De Castro R."/>
            <person name="Schneider M.P."/>
            <person name="Vasconcelos V."/>
            <person name="Leao P.N."/>
        </authorList>
    </citation>
    <scope>NUCLEOTIDE SEQUENCE</scope>
    <source>
        <strain evidence="1">LEGE 11480</strain>
    </source>
</reference>
<dbReference type="Proteomes" id="UP000625316">
    <property type="component" value="Unassembled WGS sequence"/>
</dbReference>
<organism evidence="1 2">
    <name type="scientific">Romeriopsis navalis LEGE 11480</name>
    <dbReference type="NCBI Taxonomy" id="2777977"/>
    <lineage>
        <taxon>Bacteria</taxon>
        <taxon>Bacillati</taxon>
        <taxon>Cyanobacteriota</taxon>
        <taxon>Cyanophyceae</taxon>
        <taxon>Leptolyngbyales</taxon>
        <taxon>Leptolyngbyaceae</taxon>
        <taxon>Romeriopsis</taxon>
        <taxon>Romeriopsis navalis</taxon>
    </lineage>
</organism>
<keyword evidence="2" id="KW-1185">Reference proteome</keyword>
<dbReference type="RefSeq" id="WP_264328019.1">
    <property type="nucleotide sequence ID" value="NZ_JADEXQ010000163.1"/>
</dbReference>
<evidence type="ECO:0000313" key="2">
    <source>
        <dbReference type="Proteomes" id="UP000625316"/>
    </source>
</evidence>
<protein>
    <submittedName>
        <fullName evidence="1">Uncharacterized protein</fullName>
    </submittedName>
</protein>
<name>A0A928VRK4_9CYAN</name>
<evidence type="ECO:0000313" key="1">
    <source>
        <dbReference type="EMBL" id="MBE9033210.1"/>
    </source>
</evidence>
<accession>A0A928VRK4</accession>
<proteinExistence type="predicted"/>
<gene>
    <name evidence="1" type="ORF">IQ266_26085</name>
</gene>
<sequence length="48" mass="5491">MSPPPVLYGQLFGYLRQSSQASDVRHLKTLCWMVYGLLCSESLTLSKW</sequence>
<dbReference type="EMBL" id="JADEXQ010000163">
    <property type="protein sequence ID" value="MBE9033210.1"/>
    <property type="molecule type" value="Genomic_DNA"/>
</dbReference>